<keyword evidence="1" id="KW-0862">Zinc</keyword>
<proteinExistence type="inferred from homology"/>
<keyword evidence="1" id="KW-0833">Ubl conjugation pathway</keyword>
<keyword evidence="1" id="KW-0808">Transferase</keyword>
<dbReference type="GO" id="GO:0071596">
    <property type="term" value="P:ubiquitin-dependent protein catabolic process via the N-end rule pathway"/>
    <property type="evidence" value="ECO:0007669"/>
    <property type="project" value="UniProtKB-UniRule"/>
</dbReference>
<protein>
    <recommendedName>
        <fullName evidence="1">E3 ubiquitin-protein ligase</fullName>
        <ecNumber evidence="1">2.3.2.27</ecNumber>
    </recommendedName>
</protein>
<dbReference type="UniPathway" id="UPA00143"/>
<dbReference type="GO" id="GO:0005737">
    <property type="term" value="C:cytoplasm"/>
    <property type="evidence" value="ECO:0007669"/>
    <property type="project" value="TreeGrafter"/>
</dbReference>
<name>A0A8I3A448_9AGAM</name>
<dbReference type="EMBL" id="JAGFBS010000055">
    <property type="protein sequence ID" value="KAG6370236.1"/>
    <property type="molecule type" value="Genomic_DNA"/>
</dbReference>
<sequence length="491" mass="55369">MRVHPNRRAATIHIEYETDAWISVFNVPLSLSHVIKVYGEAFSWATPSQFMNAISIVVRDIPSVCTLENDKLDKNKSSKLAYHNVLFGDVECTIVEFDVWRARVRDLFMWIATEEAILTSIDFPLRDPIWTVGPQRLSNTWSNVALPRFYDQDLFILQTSLIILDPNTVIVSILDQFKLLQFFCGAVIHPTYESPQLSSMVEEVLHVVITLLTEKGSATSWTMLDTDSERMTDDICFEHVLRQVASFRAPEATTDTGTYELKDALHEEVEAVLKARVTKKAVVPKPIGMETGPFSILPSLLESVMLLQVMFYAIYNILVLTEAAGTTPSSAEAILDQAFYLVMIALVERASVFSHLSALKVFEDGKNLIDIVCAMEHTEHFKPYTARARRKVVTAMESGVDAETLKRRAAKARQEASMVQMKAQQASFAINFEEADDDEDEEMEESWYNMGHISYFRRTLATRSHGEHSVSSSLAVYFENMPIAIAPISTS</sequence>
<evidence type="ECO:0000259" key="2">
    <source>
        <dbReference type="Pfam" id="PF22960"/>
    </source>
</evidence>
<accession>A0A8I3A448</accession>
<dbReference type="InterPro" id="IPR055194">
    <property type="entry name" value="UBR1-like_WH"/>
</dbReference>
<dbReference type="Proteomes" id="UP000683000">
    <property type="component" value="Unassembled WGS sequence"/>
</dbReference>
<reference evidence="3" key="1">
    <citation type="submission" date="2021-03" db="EMBL/GenBank/DDBJ databases">
        <title>Evolutionary innovations through gain and loss of genes in the ectomycorrhizal Boletales.</title>
        <authorList>
            <person name="Wu G."/>
            <person name="Miyauchi S."/>
            <person name="Morin E."/>
            <person name="Yang Z.-L."/>
            <person name="Xu J."/>
            <person name="Martin F.M."/>
        </authorList>
    </citation>
    <scope>NUCLEOTIDE SEQUENCE</scope>
    <source>
        <strain evidence="3">BR01</strain>
    </source>
</reference>
<dbReference type="InterPro" id="IPR039164">
    <property type="entry name" value="UBR1-like"/>
</dbReference>
<dbReference type="EC" id="2.3.2.27" evidence="1"/>
<dbReference type="Pfam" id="PF22960">
    <property type="entry name" value="WHD_UBR1"/>
    <property type="match status" value="1"/>
</dbReference>
<dbReference type="GO" id="GO:0061630">
    <property type="term" value="F:ubiquitin protein ligase activity"/>
    <property type="evidence" value="ECO:0007669"/>
    <property type="project" value="UniProtKB-UniRule"/>
</dbReference>
<comment type="catalytic activity">
    <reaction evidence="1">
        <text>S-ubiquitinyl-[E2 ubiquitin-conjugating enzyme]-L-cysteine + [acceptor protein]-L-lysine = [E2 ubiquitin-conjugating enzyme]-L-cysteine + N(6)-ubiquitinyl-[acceptor protein]-L-lysine.</text>
        <dbReference type="EC" id="2.3.2.27"/>
    </reaction>
</comment>
<organism evidence="3 4">
    <name type="scientific">Boletus reticuloceps</name>
    <dbReference type="NCBI Taxonomy" id="495285"/>
    <lineage>
        <taxon>Eukaryota</taxon>
        <taxon>Fungi</taxon>
        <taxon>Dikarya</taxon>
        <taxon>Basidiomycota</taxon>
        <taxon>Agaricomycotina</taxon>
        <taxon>Agaricomycetes</taxon>
        <taxon>Agaricomycetidae</taxon>
        <taxon>Boletales</taxon>
        <taxon>Boletineae</taxon>
        <taxon>Boletaceae</taxon>
        <taxon>Boletoideae</taxon>
        <taxon>Boletus</taxon>
    </lineage>
</organism>
<dbReference type="PANTHER" id="PTHR21497">
    <property type="entry name" value="UBIQUITIN LIGASE E3 ALPHA-RELATED"/>
    <property type="match status" value="1"/>
</dbReference>
<comment type="function">
    <text evidence="1">Ubiquitin ligase protein which is a component of the N-end rule pathway. Recognizes and binds to proteins bearing specific N-terminal residues that are destabilizing according to the N-end rule, leading to their ubiquitination and subsequent degradation.</text>
</comment>
<dbReference type="GO" id="GO:0016567">
    <property type="term" value="P:protein ubiquitination"/>
    <property type="evidence" value="ECO:0007669"/>
    <property type="project" value="UniProtKB-UniRule"/>
</dbReference>
<dbReference type="AlphaFoldDB" id="A0A8I3A448"/>
<comment type="similarity">
    <text evidence="1">Belongs to the E3 ubiquitin-protein ligase UBR1-like family.</text>
</comment>
<comment type="caution">
    <text evidence="3">The sequence shown here is derived from an EMBL/GenBank/DDBJ whole genome shotgun (WGS) entry which is preliminary data.</text>
</comment>
<dbReference type="PANTHER" id="PTHR21497:SF24">
    <property type="entry name" value="E3 UBIQUITIN-PROTEIN LIGASE UBR1"/>
    <property type="match status" value="1"/>
</dbReference>
<dbReference type="GO" id="GO:0000151">
    <property type="term" value="C:ubiquitin ligase complex"/>
    <property type="evidence" value="ECO:0007669"/>
    <property type="project" value="TreeGrafter"/>
</dbReference>
<evidence type="ECO:0000313" key="4">
    <source>
        <dbReference type="Proteomes" id="UP000683000"/>
    </source>
</evidence>
<evidence type="ECO:0000256" key="1">
    <source>
        <dbReference type="RuleBase" id="RU366018"/>
    </source>
</evidence>
<dbReference type="GO" id="GO:0008270">
    <property type="term" value="F:zinc ion binding"/>
    <property type="evidence" value="ECO:0007669"/>
    <property type="project" value="UniProtKB-UniRule"/>
</dbReference>
<dbReference type="OrthoDB" id="2635386at2759"/>
<comment type="pathway">
    <text evidence="1">Protein modification; protein ubiquitination.</text>
</comment>
<keyword evidence="1" id="KW-0479">Metal-binding</keyword>
<feature type="domain" description="E3 ubiquitin-protein ligase UBR1-like winged-helix" evidence="2">
    <location>
        <begin position="228"/>
        <end position="271"/>
    </location>
</feature>
<keyword evidence="4" id="KW-1185">Reference proteome</keyword>
<gene>
    <name evidence="3" type="ORF">JVT61DRAFT_12391</name>
</gene>
<keyword evidence="1" id="KW-0863">Zinc-finger</keyword>
<evidence type="ECO:0000313" key="3">
    <source>
        <dbReference type="EMBL" id="KAG6370236.1"/>
    </source>
</evidence>